<accession>M2RJ10</accession>
<keyword evidence="3" id="KW-0175">Coiled coil</keyword>
<dbReference type="CDD" id="cd14473">
    <property type="entry name" value="FERM_B-lobe"/>
    <property type="match status" value="1"/>
</dbReference>
<comment type="subcellular location">
    <subcellularLocation>
        <location evidence="1">Cytoplasm</location>
    </subcellularLocation>
</comment>
<dbReference type="InterPro" id="IPR000299">
    <property type="entry name" value="FERM_domain"/>
</dbReference>
<dbReference type="SUPFAM" id="SSF50729">
    <property type="entry name" value="PH domain-like"/>
    <property type="match status" value="1"/>
</dbReference>
<dbReference type="InterPro" id="IPR011993">
    <property type="entry name" value="PH-like_dom_sf"/>
</dbReference>
<dbReference type="PANTHER" id="PTHR19981:SF1">
    <property type="entry name" value="RHEA, ISOFORM B"/>
    <property type="match status" value="1"/>
</dbReference>
<dbReference type="InterPro" id="IPR035963">
    <property type="entry name" value="FERM_2"/>
</dbReference>
<reference evidence="7 8" key="1">
    <citation type="submission" date="2013-02" db="EMBL/GenBank/DDBJ databases">
        <authorList>
            <person name="Hannick L."/>
            <person name="Zafar N."/>
            <person name="Lorenzi H."/>
            <person name="Ali I.A."/>
            <person name="Petri W.P."/>
            <person name="Caler E."/>
        </authorList>
    </citation>
    <scope>NUCLEOTIDE SEQUENCE [LARGE SCALE GENOMIC DNA]</scope>
    <source>
        <strain evidence="7 8">KU27</strain>
    </source>
</reference>
<feature type="domain" description="FERM" evidence="5">
    <location>
        <begin position="90"/>
        <end position="390"/>
    </location>
</feature>
<feature type="compositionally biased region" description="Polar residues" evidence="4">
    <location>
        <begin position="1571"/>
        <end position="1586"/>
    </location>
</feature>
<dbReference type="OrthoDB" id="29040at2759"/>
<evidence type="ECO:0000256" key="2">
    <source>
        <dbReference type="ARBA" id="ARBA00022490"/>
    </source>
</evidence>
<feature type="compositionally biased region" description="Low complexity" evidence="4">
    <location>
        <begin position="1413"/>
        <end position="1433"/>
    </location>
</feature>
<feature type="coiled-coil region" evidence="3">
    <location>
        <begin position="1134"/>
        <end position="1198"/>
    </location>
</feature>
<dbReference type="SMART" id="SM00307">
    <property type="entry name" value="ILWEQ"/>
    <property type="match status" value="1"/>
</dbReference>
<dbReference type="CDD" id="cd10569">
    <property type="entry name" value="FERM_C_Talin"/>
    <property type="match status" value="1"/>
</dbReference>
<dbReference type="SUPFAM" id="SSF47031">
    <property type="entry name" value="Second domain of FERM"/>
    <property type="match status" value="1"/>
</dbReference>
<dbReference type="EMBL" id="KB445031">
    <property type="protein sequence ID" value="EMD44460.1"/>
    <property type="molecule type" value="Genomic_DNA"/>
</dbReference>
<dbReference type="GO" id="GO:0098609">
    <property type="term" value="P:cell-cell adhesion"/>
    <property type="evidence" value="ECO:0007669"/>
    <property type="project" value="TreeGrafter"/>
</dbReference>
<dbReference type="SUPFAM" id="SSF109885">
    <property type="entry name" value="I/LWEQ domain"/>
    <property type="match status" value="1"/>
</dbReference>
<dbReference type="PANTHER" id="PTHR19981">
    <property type="entry name" value="TALIN"/>
    <property type="match status" value="1"/>
</dbReference>
<protein>
    <submittedName>
        <fullName evidence="7">Filopodin, putative</fullName>
    </submittedName>
</protein>
<proteinExistence type="predicted"/>
<sequence length="1644" mass="182662">MTQVILRIHFIFKDNTSPTASVDLVKSVAVLDTDTAAQIVDKALDKLPERPQGEFILWQPTRHTLFLPNQILAAAGYDSTETLDIRPLNQRFKFELIDKTIKTFQVNVTLTVEKLLQFIGEKVNILYTDEYGLKVYNESTKKESNQWLDPLRVFYEQINSEDQLLIRLKKRFYFRDRNVNDTDQQQLHLLYTDCTFKVIEGMIPFNMDQAIPLVALNCLVEYGSFDERYGDIDLNPKGLEKRLPDIKKYFPENCKKKVTAKQLLAVIKEWKNKSMTTKQMQAKYQYCQLVMHEKTYGLDIFKVRIRKVGKAKEIPKIFGICKDYVLLADEDGGNQEIWVISKIARYAVGKNVFILDLGNHSTNYITLITEEGDLISATLSGYIDLITKRKKEAQLAEKDVEPEYSITDKIEDVPTGVDNTKKKKAVPKVSQTAQVAQVVSQSDTQEQVQLCVDKYQQMTFEETSVEPVQFSAEVMVESAQSIGQLVSDLYSTDKATVTNALNELTIQTDALFTQFCASKSVDFGSCVMNADEDEEQLLVACRQATESAQELIESHENGLQTAVLIESNVQEAEILAPEMFVLQASVVSVQAMCGQATVNDNGSQMLLHELSRAVGEGLFDLAAMSVEMNIQGEKIVEANKALVTLGQNEIAAMRLLAVTSSEEGCQKLMGEMKNTMDVSLANYLSLIESYGVLQESPEMQALYEQVNTIKMNWDALMAGTQMSGVDAEKDLLSMIQNLSAVFNELAQLSDPLVTPVQVEMSIDNLEDILENTKETCKSVAKAKIDEGNQEQVAVILDDFKDVVQKFFVIRDKLESGERGELVEDDCILMRQAMEKLMEGCGMEEVGENMQGLALNSMTKTAVARRIALAAQVRRVIKNGHIKDKNIQKQMLKVTRSMNEQVEEMLKLLSLPVDEQGAQLPEKCKEFAPKSYDLIVEVLETLPLIEDNSSRSALEFACNEAERATFDMARLNNLFNNTKQARKEVVVTKKEEFDNIENEIELLLGELVAEDFEVQTVNVEGVRSKAKSQIEESIKAMADPLKKIRETPLEDLPALFEKIQAQNRKNYRAVKAYASTAKKGDFRKRLLDASKRLADQMKGVVDLSLEEQYDEIAKKQAELADIWAEMDEVMKDIVLDDVVEQQETKEEEIQDAATKELVGAANVINNALGKINAALEIAKKKKEEKEKQLQAEQQAAYEAAVAANEAAAVPRKRTALVLDQTDISVAILEEAQTLINFTSDLISNATVAQKNITKEETIKEKKDVYNRDANWEEGLISAAKTVTGCIQYLVKAANDQVIHNKPSEAMLVACAKSVAANAMQLQAASMVNLALDDPMRDKLASTIKKITDSQSAFVKTVSQGADARSEVAPPKARNAQQLRIMLMEASVNISNIEKELQQAQEELLRMRRARYGNAKKPIPSSASSARSVPKVPASKTNKVGGYGVSKSTTTTTKPNTTTTKPNTTTTKPNTTTTKPNTTTTKPNTTTTKPSPATPARGGFLANKQRPADQQAALNDVVNAAASLNASTGNGNTTHTETLNKPANPTHPRANGFIGRTRPTPKPEEPKQEETVSRTTPLKPQSSNSSVQDKPHVGALKSTPSTDKPAVPQRNFKVSPRVSQKPLPVEESNGPSNELAALLAKRRQKE</sequence>
<dbReference type="InterPro" id="IPR014352">
    <property type="entry name" value="FERM/acyl-CoA-bd_prot_sf"/>
</dbReference>
<evidence type="ECO:0000256" key="1">
    <source>
        <dbReference type="ARBA" id="ARBA00004496"/>
    </source>
</evidence>
<dbReference type="Gene3D" id="3.10.20.90">
    <property type="entry name" value="Phosphatidylinositol 3-kinase Catalytic Subunit, Chain A, domain 1"/>
    <property type="match status" value="1"/>
</dbReference>
<evidence type="ECO:0000259" key="6">
    <source>
        <dbReference type="PROSITE" id="PS50945"/>
    </source>
</evidence>
<feature type="coiled-coil region" evidence="3">
    <location>
        <begin position="1374"/>
        <end position="1408"/>
    </location>
</feature>
<dbReference type="SMART" id="SM00295">
    <property type="entry name" value="B41"/>
    <property type="match status" value="1"/>
</dbReference>
<dbReference type="Pfam" id="PF00373">
    <property type="entry name" value="FERM_M"/>
    <property type="match status" value="1"/>
</dbReference>
<evidence type="ECO:0000256" key="3">
    <source>
        <dbReference type="SAM" id="Coils"/>
    </source>
</evidence>
<dbReference type="InterPro" id="IPR019749">
    <property type="entry name" value="Band_41_domain"/>
</dbReference>
<dbReference type="PROSITE" id="PS50057">
    <property type="entry name" value="FERM_3"/>
    <property type="match status" value="1"/>
</dbReference>
<evidence type="ECO:0000259" key="5">
    <source>
        <dbReference type="PROSITE" id="PS50057"/>
    </source>
</evidence>
<dbReference type="GO" id="GO:0005886">
    <property type="term" value="C:plasma membrane"/>
    <property type="evidence" value="ECO:0007669"/>
    <property type="project" value="TreeGrafter"/>
</dbReference>
<gene>
    <name evidence="7" type="ORF">EHI5A_054310</name>
</gene>
<feature type="compositionally biased region" description="Polar residues" evidence="4">
    <location>
        <begin position="1523"/>
        <end position="1541"/>
    </location>
</feature>
<dbReference type="PROSITE" id="PS50945">
    <property type="entry name" value="I_LWEQ"/>
    <property type="match status" value="1"/>
</dbReference>
<evidence type="ECO:0000313" key="8">
    <source>
        <dbReference type="Proteomes" id="UP000011755"/>
    </source>
</evidence>
<dbReference type="Gene3D" id="1.20.1410.10">
    <property type="entry name" value="I/LWEQ domain"/>
    <property type="match status" value="1"/>
</dbReference>
<dbReference type="Gene3D" id="1.20.80.10">
    <property type="match status" value="1"/>
</dbReference>
<evidence type="ECO:0000256" key="4">
    <source>
        <dbReference type="SAM" id="MobiDB-lite"/>
    </source>
</evidence>
<name>M2RJ10_ENTHI</name>
<organism evidence="7 8">
    <name type="scientific">Entamoeba histolytica KU27</name>
    <dbReference type="NCBI Taxonomy" id="885311"/>
    <lineage>
        <taxon>Eukaryota</taxon>
        <taxon>Amoebozoa</taxon>
        <taxon>Evosea</taxon>
        <taxon>Archamoebae</taxon>
        <taxon>Mastigamoebida</taxon>
        <taxon>Entamoebidae</taxon>
        <taxon>Entamoeba</taxon>
    </lineage>
</organism>
<feature type="region of interest" description="Disordered" evidence="4">
    <location>
        <begin position="1523"/>
        <end position="1644"/>
    </location>
</feature>
<dbReference type="InterPro" id="IPR019748">
    <property type="entry name" value="FERM_central"/>
</dbReference>
<dbReference type="VEuPathDB" id="AmoebaDB:EHI5A_054310"/>
<dbReference type="InterPro" id="IPR035964">
    <property type="entry name" value="I/LWEQ_dom_sf"/>
</dbReference>
<keyword evidence="2" id="KW-0963">Cytoplasm</keyword>
<dbReference type="GO" id="GO:0005737">
    <property type="term" value="C:cytoplasm"/>
    <property type="evidence" value="ECO:0007669"/>
    <property type="project" value="UniProtKB-SubCell"/>
</dbReference>
<dbReference type="GO" id="GO:0003779">
    <property type="term" value="F:actin binding"/>
    <property type="evidence" value="ECO:0007669"/>
    <property type="project" value="InterPro"/>
</dbReference>
<dbReference type="Pfam" id="PF01608">
    <property type="entry name" value="I_LWEQ"/>
    <property type="match status" value="1"/>
</dbReference>
<feature type="domain" description="I/LWEQ" evidence="6">
    <location>
        <begin position="1173"/>
        <end position="1413"/>
    </location>
</feature>
<dbReference type="Proteomes" id="UP000011755">
    <property type="component" value="Unassembled WGS sequence"/>
</dbReference>
<dbReference type="GO" id="GO:0030036">
    <property type="term" value="P:actin cytoskeleton organization"/>
    <property type="evidence" value="ECO:0007669"/>
    <property type="project" value="TreeGrafter"/>
</dbReference>
<evidence type="ECO:0000313" key="7">
    <source>
        <dbReference type="EMBL" id="EMD44460.1"/>
    </source>
</evidence>
<dbReference type="Gene3D" id="2.30.29.30">
    <property type="entry name" value="Pleckstrin-homology domain (PH domain)/Phosphotyrosine-binding domain (PTB)"/>
    <property type="match status" value="1"/>
</dbReference>
<feature type="compositionally biased region" description="Basic and acidic residues" evidence="4">
    <location>
        <begin position="1559"/>
        <end position="1570"/>
    </location>
</feature>
<feature type="compositionally biased region" description="Low complexity" evidence="4">
    <location>
        <begin position="1447"/>
        <end position="1488"/>
    </location>
</feature>
<dbReference type="InterPro" id="IPR002558">
    <property type="entry name" value="ILWEQ_dom"/>
</dbReference>
<feature type="region of interest" description="Disordered" evidence="4">
    <location>
        <begin position="1413"/>
        <end position="1509"/>
    </location>
</feature>